<evidence type="ECO:0000313" key="4">
    <source>
        <dbReference type="EMBL" id="OAV97623.1"/>
    </source>
</evidence>
<keyword evidence="3" id="KW-0175">Coiled coil</keyword>
<dbReference type="PANTHER" id="PTHR20903:SF0">
    <property type="entry name" value="PREFOLDIN SUBUNIT 1"/>
    <property type="match status" value="1"/>
</dbReference>
<dbReference type="VEuPathDB" id="FungiDB:PTTG_09929"/>
<dbReference type="GO" id="GO:0051082">
    <property type="term" value="F:unfolded protein binding"/>
    <property type="evidence" value="ECO:0007669"/>
    <property type="project" value="InterPro"/>
</dbReference>
<dbReference type="SUPFAM" id="SSF46579">
    <property type="entry name" value="Prefoldin"/>
    <property type="match status" value="1"/>
</dbReference>
<keyword evidence="2" id="KW-0143">Chaperone</keyword>
<evidence type="ECO:0008006" key="7">
    <source>
        <dbReference type="Google" id="ProtNLM"/>
    </source>
</evidence>
<dbReference type="GO" id="GO:0044183">
    <property type="term" value="F:protein folding chaperone"/>
    <property type="evidence" value="ECO:0007669"/>
    <property type="project" value="TreeGrafter"/>
</dbReference>
<dbReference type="Proteomes" id="UP000005240">
    <property type="component" value="Unassembled WGS sequence"/>
</dbReference>
<dbReference type="GO" id="GO:0005737">
    <property type="term" value="C:cytoplasm"/>
    <property type="evidence" value="ECO:0007669"/>
    <property type="project" value="TreeGrafter"/>
</dbReference>
<keyword evidence="6" id="KW-1185">Reference proteome</keyword>
<comment type="similarity">
    <text evidence="1">Belongs to the prefoldin subunit beta family.</text>
</comment>
<feature type="coiled-coil region" evidence="3">
    <location>
        <begin position="6"/>
        <end position="33"/>
    </location>
</feature>
<protein>
    <recommendedName>
        <fullName evidence="7">Prefoldin subunit 1</fullName>
    </recommendedName>
</protein>
<evidence type="ECO:0000256" key="3">
    <source>
        <dbReference type="SAM" id="Coils"/>
    </source>
</evidence>
<evidence type="ECO:0000313" key="6">
    <source>
        <dbReference type="Proteomes" id="UP000005240"/>
    </source>
</evidence>
<reference evidence="4" key="2">
    <citation type="submission" date="2016-05" db="EMBL/GenBank/DDBJ databases">
        <title>Comparative analysis highlights variable genome content of wheat rusts and divergence of the mating loci.</title>
        <authorList>
            <person name="Cuomo C.A."/>
            <person name="Bakkeren G."/>
            <person name="Szabo L."/>
            <person name="Khalil H."/>
            <person name="Joly D."/>
            <person name="Goldberg J."/>
            <person name="Young S."/>
            <person name="Zeng Q."/>
            <person name="Fellers J."/>
        </authorList>
    </citation>
    <scope>NUCLEOTIDE SEQUENCE [LARGE SCALE GENOMIC DNA]</scope>
    <source>
        <strain evidence="4">1-1 BBBD Race 1</strain>
    </source>
</reference>
<sequence length="127" mass="14420">MPDQHNDEIRNILSQLQRQARDVTRELARCRAELAGKVRVARQSALTLSELNKLSPGQIHFYQPVGKMFMLRPRTAIEDGLKARQKAAEDEANKLVARIKSLEAEVEANQRALKEIVRSIDLESMTV</sequence>
<accession>A0A180H011</accession>
<evidence type="ECO:0000256" key="2">
    <source>
        <dbReference type="ARBA" id="ARBA00023186"/>
    </source>
</evidence>
<feature type="coiled-coil region" evidence="3">
    <location>
        <begin position="85"/>
        <end position="119"/>
    </location>
</feature>
<reference evidence="5" key="4">
    <citation type="submission" date="2025-05" db="UniProtKB">
        <authorList>
            <consortium name="EnsemblFungi"/>
        </authorList>
    </citation>
    <scope>IDENTIFICATION</scope>
    <source>
        <strain evidence="5">isolate 1-1 / race 1 (BBBD)</strain>
    </source>
</reference>
<dbReference type="AlphaFoldDB" id="A0A180H011"/>
<reference evidence="5 6" key="3">
    <citation type="journal article" date="2017" name="G3 (Bethesda)">
        <title>Comparative analysis highlights variable genome content of wheat rusts and divergence of the mating loci.</title>
        <authorList>
            <person name="Cuomo C.A."/>
            <person name="Bakkeren G."/>
            <person name="Khalil H.B."/>
            <person name="Panwar V."/>
            <person name="Joly D."/>
            <person name="Linning R."/>
            <person name="Sakthikumar S."/>
            <person name="Song X."/>
            <person name="Adiconis X."/>
            <person name="Fan L."/>
            <person name="Goldberg J.M."/>
            <person name="Levin J.Z."/>
            <person name="Young S."/>
            <person name="Zeng Q."/>
            <person name="Anikster Y."/>
            <person name="Bruce M."/>
            <person name="Wang M."/>
            <person name="Yin C."/>
            <person name="McCallum B."/>
            <person name="Szabo L.J."/>
            <person name="Hulbert S."/>
            <person name="Chen X."/>
            <person name="Fellers J.P."/>
        </authorList>
    </citation>
    <scope>NUCLEOTIDE SEQUENCE</scope>
    <source>
        <strain evidence="5">isolate 1-1 / race 1 (BBBD)</strain>
        <strain evidence="6">Isolate 1-1 / race 1 (BBBD)</strain>
    </source>
</reference>
<name>A0A180H011_PUCT1</name>
<dbReference type="GO" id="GO:0016272">
    <property type="term" value="C:prefoldin complex"/>
    <property type="evidence" value="ECO:0007669"/>
    <property type="project" value="InterPro"/>
</dbReference>
<dbReference type="PANTHER" id="PTHR20903">
    <property type="entry name" value="PREFOLDIN SUBUNIT 1-RELATED"/>
    <property type="match status" value="1"/>
</dbReference>
<dbReference type="InterPro" id="IPR009053">
    <property type="entry name" value="Prefoldin"/>
</dbReference>
<dbReference type="EnsemblFungi" id="PTTG_09929-t43_1">
    <property type="protein sequence ID" value="PTTG_09929-t43_1-p1"/>
    <property type="gene ID" value="PTTG_09929"/>
</dbReference>
<dbReference type="Pfam" id="PF01920">
    <property type="entry name" value="Prefoldin_2"/>
    <property type="match status" value="1"/>
</dbReference>
<gene>
    <name evidence="4" type="ORF">PTTG_09929</name>
</gene>
<dbReference type="OrthoDB" id="2015447at2759"/>
<dbReference type="Gene3D" id="1.10.287.370">
    <property type="match status" value="1"/>
</dbReference>
<evidence type="ECO:0000313" key="5">
    <source>
        <dbReference type="EnsemblFungi" id="PTTG_09929-t43_1-p1"/>
    </source>
</evidence>
<organism evidence="4">
    <name type="scientific">Puccinia triticina (isolate 1-1 / race 1 (BBBD))</name>
    <name type="common">Brown leaf rust fungus</name>
    <dbReference type="NCBI Taxonomy" id="630390"/>
    <lineage>
        <taxon>Eukaryota</taxon>
        <taxon>Fungi</taxon>
        <taxon>Dikarya</taxon>
        <taxon>Basidiomycota</taxon>
        <taxon>Pucciniomycotina</taxon>
        <taxon>Pucciniomycetes</taxon>
        <taxon>Pucciniales</taxon>
        <taxon>Pucciniaceae</taxon>
        <taxon>Puccinia</taxon>
    </lineage>
</organism>
<reference evidence="4" key="1">
    <citation type="submission" date="2009-11" db="EMBL/GenBank/DDBJ databases">
        <authorList>
            <consortium name="The Broad Institute Genome Sequencing Platform"/>
            <person name="Ward D."/>
            <person name="Feldgarden M."/>
            <person name="Earl A."/>
            <person name="Young S.K."/>
            <person name="Zeng Q."/>
            <person name="Koehrsen M."/>
            <person name="Alvarado L."/>
            <person name="Berlin A."/>
            <person name="Bochicchio J."/>
            <person name="Borenstein D."/>
            <person name="Chapman S.B."/>
            <person name="Chen Z."/>
            <person name="Engels R."/>
            <person name="Freedman E."/>
            <person name="Gellesch M."/>
            <person name="Goldberg J."/>
            <person name="Griggs A."/>
            <person name="Gujja S."/>
            <person name="Heilman E."/>
            <person name="Heiman D."/>
            <person name="Hepburn T."/>
            <person name="Howarth C."/>
            <person name="Jen D."/>
            <person name="Larson L."/>
            <person name="Lewis B."/>
            <person name="Mehta T."/>
            <person name="Park D."/>
            <person name="Pearson M."/>
            <person name="Roberts A."/>
            <person name="Saif S."/>
            <person name="Shea T."/>
            <person name="Shenoy N."/>
            <person name="Sisk P."/>
            <person name="Stolte C."/>
            <person name="Sykes S."/>
            <person name="Thomson T."/>
            <person name="Walk T."/>
            <person name="White J."/>
            <person name="Yandava C."/>
            <person name="Izard J."/>
            <person name="Baranova O.V."/>
            <person name="Blanton J.M."/>
            <person name="Tanner A.C."/>
            <person name="Dewhirst F.E."/>
            <person name="Haas B."/>
            <person name="Nusbaum C."/>
            <person name="Birren B."/>
        </authorList>
    </citation>
    <scope>NUCLEOTIDE SEQUENCE [LARGE SCALE GENOMIC DNA]</scope>
    <source>
        <strain evidence="4">1-1 BBBD Race 1</strain>
    </source>
</reference>
<dbReference type="EMBL" id="ADAS02000012">
    <property type="protein sequence ID" value="OAV97623.1"/>
    <property type="molecule type" value="Genomic_DNA"/>
</dbReference>
<proteinExistence type="inferred from homology"/>
<evidence type="ECO:0000256" key="1">
    <source>
        <dbReference type="ARBA" id="ARBA00008045"/>
    </source>
</evidence>
<dbReference type="InterPro" id="IPR002777">
    <property type="entry name" value="PFD_beta-like"/>
</dbReference>